<name>A0A9Q3PU86_9BASI</name>
<feature type="compositionally biased region" description="Basic and acidic residues" evidence="1">
    <location>
        <begin position="7"/>
        <end position="25"/>
    </location>
</feature>
<dbReference type="Proteomes" id="UP000765509">
    <property type="component" value="Unassembled WGS sequence"/>
</dbReference>
<gene>
    <name evidence="2" type="ORF">O181_114068</name>
</gene>
<evidence type="ECO:0000313" key="3">
    <source>
        <dbReference type="Proteomes" id="UP000765509"/>
    </source>
</evidence>
<comment type="caution">
    <text evidence="2">The sequence shown here is derived from an EMBL/GenBank/DDBJ whole genome shotgun (WGS) entry which is preliminary data.</text>
</comment>
<keyword evidence="3" id="KW-1185">Reference proteome</keyword>
<evidence type="ECO:0000313" key="2">
    <source>
        <dbReference type="EMBL" id="MBW0574353.1"/>
    </source>
</evidence>
<dbReference type="EMBL" id="AVOT02094028">
    <property type="protein sequence ID" value="MBW0574353.1"/>
    <property type="molecule type" value="Genomic_DNA"/>
</dbReference>
<reference evidence="2" key="1">
    <citation type="submission" date="2021-03" db="EMBL/GenBank/DDBJ databases">
        <title>Draft genome sequence of rust myrtle Austropuccinia psidii MF-1, a brazilian biotype.</title>
        <authorList>
            <person name="Quecine M.C."/>
            <person name="Pachon D.M.R."/>
            <person name="Bonatelli M.L."/>
            <person name="Correr F.H."/>
            <person name="Franceschini L.M."/>
            <person name="Leite T.F."/>
            <person name="Margarido G.R.A."/>
            <person name="Almeida C.A."/>
            <person name="Ferrarezi J.A."/>
            <person name="Labate C.A."/>
        </authorList>
    </citation>
    <scope>NUCLEOTIDE SEQUENCE</scope>
    <source>
        <strain evidence="2">MF-1</strain>
    </source>
</reference>
<protein>
    <submittedName>
        <fullName evidence="2">Uncharacterized protein</fullName>
    </submittedName>
</protein>
<sequence length="186" mass="22390">MNINEEISNRQEKQDQEDLSKQKNMEELEAEGILLTEDQFPWEGYTNWQPLRNENCSLELYKITEQDHQCSVQHVKWLEGIKKAPNEKTEIKKEKLTKEEREYFWIAQNKKLWQSLQAHLARQYQNSTQNTGWKENNNKNGNTYYEYLSDEEELQDQYINNERRNELTAKKTKFKGIIGNKFSHPQ</sequence>
<dbReference type="AlphaFoldDB" id="A0A9Q3PU86"/>
<evidence type="ECO:0000256" key="1">
    <source>
        <dbReference type="SAM" id="MobiDB-lite"/>
    </source>
</evidence>
<accession>A0A9Q3PU86</accession>
<proteinExistence type="predicted"/>
<feature type="region of interest" description="Disordered" evidence="1">
    <location>
        <begin position="1"/>
        <end position="25"/>
    </location>
</feature>
<organism evidence="2 3">
    <name type="scientific">Austropuccinia psidii MF-1</name>
    <dbReference type="NCBI Taxonomy" id="1389203"/>
    <lineage>
        <taxon>Eukaryota</taxon>
        <taxon>Fungi</taxon>
        <taxon>Dikarya</taxon>
        <taxon>Basidiomycota</taxon>
        <taxon>Pucciniomycotina</taxon>
        <taxon>Pucciniomycetes</taxon>
        <taxon>Pucciniales</taxon>
        <taxon>Sphaerophragmiaceae</taxon>
        <taxon>Austropuccinia</taxon>
    </lineage>
</organism>